<evidence type="ECO:0000259" key="2">
    <source>
        <dbReference type="Pfam" id="PF21049"/>
    </source>
</evidence>
<dbReference type="GO" id="GO:1902093">
    <property type="term" value="P:positive regulation of flagellated sperm motility"/>
    <property type="evidence" value="ECO:0007669"/>
    <property type="project" value="TreeGrafter"/>
</dbReference>
<dbReference type="SUPFAM" id="SSF48371">
    <property type="entry name" value="ARM repeat"/>
    <property type="match status" value="1"/>
</dbReference>
<dbReference type="Pfam" id="PF21049">
    <property type="entry name" value="CFA69_ARM_rpt"/>
    <property type="match status" value="1"/>
</dbReference>
<dbReference type="Gene3D" id="1.25.10.10">
    <property type="entry name" value="Leucine-rich Repeat Variant"/>
    <property type="match status" value="1"/>
</dbReference>
<organism evidence="3 4">
    <name type="scientific">Lynx canadensis</name>
    <name type="common">Canada lynx</name>
    <name type="synonym">Felis canadensis</name>
    <dbReference type="NCBI Taxonomy" id="61383"/>
    <lineage>
        <taxon>Eukaryota</taxon>
        <taxon>Metazoa</taxon>
        <taxon>Chordata</taxon>
        <taxon>Craniata</taxon>
        <taxon>Vertebrata</taxon>
        <taxon>Euteleostomi</taxon>
        <taxon>Mammalia</taxon>
        <taxon>Eutheria</taxon>
        <taxon>Laurasiatheria</taxon>
        <taxon>Carnivora</taxon>
        <taxon>Feliformia</taxon>
        <taxon>Felidae</taxon>
        <taxon>Felinae</taxon>
        <taxon>Lynx</taxon>
    </lineage>
</organism>
<evidence type="ECO:0000313" key="4">
    <source>
        <dbReference type="Proteomes" id="UP000472241"/>
    </source>
</evidence>
<dbReference type="RefSeq" id="XP_030163771.1">
    <property type="nucleotide sequence ID" value="XM_030307911.1"/>
</dbReference>
<dbReference type="InterPro" id="IPR011989">
    <property type="entry name" value="ARM-like"/>
</dbReference>
<dbReference type="AlphaFoldDB" id="A0A667G456"/>
<dbReference type="GO" id="GO:1990834">
    <property type="term" value="P:response to odorant"/>
    <property type="evidence" value="ECO:0007669"/>
    <property type="project" value="TreeGrafter"/>
</dbReference>
<dbReference type="PANTHER" id="PTHR14716">
    <property type="entry name" value="CILIA- AND FLAGELLA-ASSOCIATED PROTEIN 69"/>
    <property type="match status" value="1"/>
</dbReference>
<dbReference type="InterPro" id="IPR048733">
    <property type="entry name" value="CFA69_ARM_dom"/>
</dbReference>
<dbReference type="CTD" id="79846"/>
<dbReference type="Proteomes" id="UP000472241">
    <property type="component" value="Unplaced"/>
</dbReference>
<dbReference type="GO" id="GO:0097225">
    <property type="term" value="C:sperm midpiece"/>
    <property type="evidence" value="ECO:0007669"/>
    <property type="project" value="TreeGrafter"/>
</dbReference>
<feature type="region of interest" description="Disordered" evidence="1">
    <location>
        <begin position="1"/>
        <end position="30"/>
    </location>
</feature>
<dbReference type="GO" id="GO:0097730">
    <property type="term" value="C:non-motile cilium"/>
    <property type="evidence" value="ECO:0007669"/>
    <property type="project" value="TreeGrafter"/>
</dbReference>
<name>A0A667G456_LYNCA</name>
<gene>
    <name evidence="3" type="primary">CFAP69</name>
</gene>
<dbReference type="InterPro" id="IPR016024">
    <property type="entry name" value="ARM-type_fold"/>
</dbReference>
<reference evidence="3" key="1">
    <citation type="submission" date="2025-08" db="UniProtKB">
        <authorList>
            <consortium name="Ensembl"/>
        </authorList>
    </citation>
    <scope>IDENTIFICATION</scope>
</reference>
<accession>A0A667G456</accession>
<evidence type="ECO:0000256" key="1">
    <source>
        <dbReference type="SAM" id="MobiDB-lite"/>
    </source>
</evidence>
<dbReference type="Ensembl" id="ENSLCNT00005002850.1">
    <property type="protein sequence ID" value="ENSLCNP00005002473.1"/>
    <property type="gene ID" value="ENSLCNG00005001746.1"/>
</dbReference>
<proteinExistence type="predicted"/>
<dbReference type="GeneID" id="115508884"/>
<reference evidence="3" key="2">
    <citation type="submission" date="2025-09" db="UniProtKB">
        <authorList>
            <consortium name="Ensembl"/>
        </authorList>
    </citation>
    <scope>IDENTIFICATION</scope>
</reference>
<evidence type="ECO:0000313" key="3">
    <source>
        <dbReference type="Ensembl" id="ENSLCNP00005002473.1"/>
    </source>
</evidence>
<dbReference type="InterPro" id="IPR048732">
    <property type="entry name" value="CFA69"/>
</dbReference>
<dbReference type="PANTHER" id="PTHR14716:SF0">
    <property type="entry name" value="CILIA- AND FLAGELLA-ASSOCIATED PROTEIN 69"/>
    <property type="match status" value="1"/>
</dbReference>
<protein>
    <submittedName>
        <fullName evidence="3">Cilia and flagella associated protein 69</fullName>
    </submittedName>
</protein>
<feature type="domain" description="Cilia- and flagella-associated protein 69 ARM repeats" evidence="2">
    <location>
        <begin position="46"/>
        <end position="762"/>
    </location>
</feature>
<dbReference type="GO" id="GO:0042048">
    <property type="term" value="P:olfactory behavior"/>
    <property type="evidence" value="ECO:0007669"/>
    <property type="project" value="TreeGrafter"/>
</dbReference>
<sequence length="905" mass="102055">MSVAEAAGTSEVPEPGRRNRSSSPRQIPVVGVVTEDEDAQGAFKTMDLNRVIKLLEETDKDDLEEEQLKSVKKLVQCYQNGLPLRDLAQIFKILNLCAEKIENQPHFIESAFNILKLCGLPFLKKKVSDEITYAEDTANSIALLGELMKIPNSELRIQICKCIVDFYHAEPLKKHITGYQQASSSYKIKMAEVGGLAKKMVQSLALLENQLVEKLWVLKALQHLSTSEVNCTLMMKAQAASGICAHLNDPDPSGQLLFRSSEILWNLLEKSSKEEIIQQLSNLECLLTLKEVFKNLFMRGFSHYDRQLRNDILVITTIIAQNPGAPMIECGFTRDLILFATFNEVKSQNPLVKGLKLSNSYEDFELKKLLFNIIVILCKDLPTIQLLIDGKVILALLTYVKKPEKHKTIEWSAAQYEELQLHAIATLSSVAPLLTEEYMLCQGNARVLAFLQWCESEDSFFSHGNSYHGTGGRGNKFAQMRYSLRLLRAMVYLEDETINNDLCEKGTIQQLIGVFKNIIKSHDKEEAIVLEIQSDILLILSGLCEHHIPRKEIFGTEGVDIILHVMKTDPMKFQSGLGYNVLLFSTLDSIWCCILGCYPLEDYFLEKEGIFLLLDLLALNQKKFCNLVLGIMVEFCDNPKTTAHVNTWRGKKDQTAASLLIKLWRKEEKELGVKRDKHGMIIDTKKPLFTSFQEEQKIMPLPANCPTIAIMDVAENIRAKIYAVLGKLDFENLPGLSAEDFVTLCIIHRYLDFKIGEIWNEIYEEIKLEKLRPVTTDKKILEAITTASENIGKMVASLQSEMIESQAHQDVQNEQKVYAKIQATHKQRELASKSWENFLARTSNAKTLKVPSGRVVTVESTPARLLGGPLADTDIALKKLPIRGGALQRVRAAKTVNEPKKIAPT</sequence>
<keyword evidence="4" id="KW-1185">Reference proteome</keyword>